<dbReference type="AlphaFoldDB" id="A0A8X7BW84"/>
<keyword evidence="2" id="KW-1185">Reference proteome</keyword>
<organism evidence="1 2">
    <name type="scientific">Trichonephila inaurata madagascariensis</name>
    <dbReference type="NCBI Taxonomy" id="2747483"/>
    <lineage>
        <taxon>Eukaryota</taxon>
        <taxon>Metazoa</taxon>
        <taxon>Ecdysozoa</taxon>
        <taxon>Arthropoda</taxon>
        <taxon>Chelicerata</taxon>
        <taxon>Arachnida</taxon>
        <taxon>Araneae</taxon>
        <taxon>Araneomorphae</taxon>
        <taxon>Entelegynae</taxon>
        <taxon>Araneoidea</taxon>
        <taxon>Nephilidae</taxon>
        <taxon>Trichonephila</taxon>
        <taxon>Trichonephila inaurata</taxon>
    </lineage>
</organism>
<gene>
    <name evidence="1" type="ORF">TNIN_106411</name>
</gene>
<dbReference type="EMBL" id="BMAV01004127">
    <property type="protein sequence ID" value="GFY44239.1"/>
    <property type="molecule type" value="Genomic_DNA"/>
</dbReference>
<accession>A0A8X7BW84</accession>
<name>A0A8X7BW84_9ARAC</name>
<evidence type="ECO:0000313" key="1">
    <source>
        <dbReference type="EMBL" id="GFY44239.1"/>
    </source>
</evidence>
<sequence length="114" mass="13377">MQKEAFTHNMRETADNILERNIVRGMFAISRLINSFKSGKSFGLHLYTLYLRYQQNQKPIGVRLGDYRGHINGKYLRWRGHQNGVPRHCKRHFSLRRCAILQPNDAIECISSMT</sequence>
<dbReference type="Proteomes" id="UP000886998">
    <property type="component" value="Unassembled WGS sequence"/>
</dbReference>
<comment type="caution">
    <text evidence="1">The sequence shown here is derived from an EMBL/GenBank/DDBJ whole genome shotgun (WGS) entry which is preliminary data.</text>
</comment>
<reference evidence="1" key="1">
    <citation type="submission" date="2020-08" db="EMBL/GenBank/DDBJ databases">
        <title>Multicomponent nature underlies the extraordinary mechanical properties of spider dragline silk.</title>
        <authorList>
            <person name="Kono N."/>
            <person name="Nakamura H."/>
            <person name="Mori M."/>
            <person name="Yoshida Y."/>
            <person name="Ohtoshi R."/>
            <person name="Malay A.D."/>
            <person name="Moran D.A.P."/>
            <person name="Tomita M."/>
            <person name="Numata K."/>
            <person name="Arakawa K."/>
        </authorList>
    </citation>
    <scope>NUCLEOTIDE SEQUENCE</scope>
</reference>
<evidence type="ECO:0000313" key="2">
    <source>
        <dbReference type="Proteomes" id="UP000886998"/>
    </source>
</evidence>
<dbReference type="OrthoDB" id="10593635at2759"/>
<protein>
    <submittedName>
        <fullName evidence="1">Uncharacterized protein</fullName>
    </submittedName>
</protein>
<proteinExistence type="predicted"/>